<evidence type="ECO:0000313" key="4">
    <source>
        <dbReference type="EMBL" id="SSA44042.1"/>
    </source>
</evidence>
<dbReference type="InterPro" id="IPR005133">
    <property type="entry name" value="PhaG_MnhG_YufB"/>
</dbReference>
<feature type="compositionally biased region" description="Basic and acidic residues" evidence="2">
    <location>
        <begin position="129"/>
        <end position="142"/>
    </location>
</feature>
<dbReference type="PANTHER" id="PTHR34703">
    <property type="entry name" value="ANTIPORTER SUBUNIT MNHG2-RELATED"/>
    <property type="match status" value="1"/>
</dbReference>
<proteinExistence type="inferred from homology"/>
<dbReference type="OrthoDB" id="3214257at2"/>
<feature type="region of interest" description="Disordered" evidence="2">
    <location>
        <begin position="129"/>
        <end position="149"/>
    </location>
</feature>
<evidence type="ECO:0000256" key="1">
    <source>
        <dbReference type="ARBA" id="ARBA00008404"/>
    </source>
</evidence>
<feature type="transmembrane region" description="Helical" evidence="3">
    <location>
        <begin position="6"/>
        <end position="30"/>
    </location>
</feature>
<dbReference type="NCBIfam" id="NF009314">
    <property type="entry name" value="PRK12674.1-2"/>
    <property type="match status" value="1"/>
</dbReference>
<comment type="similarity">
    <text evidence="1">Belongs to the CPA3 antiporters (TC 2.A.63) subunit G family.</text>
</comment>
<evidence type="ECO:0000256" key="3">
    <source>
        <dbReference type="SAM" id="Phobius"/>
    </source>
</evidence>
<dbReference type="PANTHER" id="PTHR34703:SF1">
    <property type="entry name" value="ANTIPORTER SUBUNIT MNHG2-RELATED"/>
    <property type="match status" value="1"/>
</dbReference>
<dbReference type="GO" id="GO:0015385">
    <property type="term" value="F:sodium:proton antiporter activity"/>
    <property type="evidence" value="ECO:0007669"/>
    <property type="project" value="TreeGrafter"/>
</dbReference>
<feature type="transmembrane region" description="Helical" evidence="3">
    <location>
        <begin position="42"/>
        <end position="59"/>
    </location>
</feature>
<gene>
    <name evidence="4" type="ORF">SAMN05216184_109104</name>
</gene>
<protein>
    <submittedName>
        <fullName evidence="4">Multisubunit sodium/proton antiporter, MrpG subunit</fullName>
    </submittedName>
</protein>
<dbReference type="AlphaFoldDB" id="A0A2Y9BZB0"/>
<sequence length="149" mass="15986">MSTDTVLDVVAGTFLICGALLAFIAGLGVVRFPDLLSRMHAATKPQVLGLMLLMLGLGIELRSVTAAGTLLLVVAFQLVTGPISAHMLSRAGYRTGKVDHSLLVVDELTEDLERAEKLDELDRLELERERDTALADEGRDARGTSPADD</sequence>
<keyword evidence="3" id="KW-1133">Transmembrane helix</keyword>
<accession>A0A2Y9BZB0</accession>
<dbReference type="Proteomes" id="UP000250222">
    <property type="component" value="Unassembled WGS sequence"/>
</dbReference>
<dbReference type="NCBIfam" id="TIGR01300">
    <property type="entry name" value="CPA3_mnhG_phaG"/>
    <property type="match status" value="1"/>
</dbReference>
<dbReference type="RefSeq" id="WP_110852954.1">
    <property type="nucleotide sequence ID" value="NZ_QKLZ01000009.1"/>
</dbReference>
<feature type="transmembrane region" description="Helical" evidence="3">
    <location>
        <begin position="65"/>
        <end position="88"/>
    </location>
</feature>
<reference evidence="4 5" key="1">
    <citation type="submission" date="2016-10" db="EMBL/GenBank/DDBJ databases">
        <authorList>
            <person name="Cai Z."/>
        </authorList>
    </citation>
    <scope>NUCLEOTIDE SEQUENCE [LARGE SCALE GENOMIC DNA]</scope>
    <source>
        <strain evidence="4 5">CGMCC 1.10826</strain>
    </source>
</reference>
<name>A0A2Y9BZB0_9MICO</name>
<dbReference type="EMBL" id="UETB01000009">
    <property type="protein sequence ID" value="SSA44042.1"/>
    <property type="molecule type" value="Genomic_DNA"/>
</dbReference>
<keyword evidence="3" id="KW-0472">Membrane</keyword>
<evidence type="ECO:0000256" key="2">
    <source>
        <dbReference type="SAM" id="MobiDB-lite"/>
    </source>
</evidence>
<organism evidence="4 5">
    <name type="scientific">Georgenia satyanarayanai</name>
    <dbReference type="NCBI Taxonomy" id="860221"/>
    <lineage>
        <taxon>Bacteria</taxon>
        <taxon>Bacillati</taxon>
        <taxon>Actinomycetota</taxon>
        <taxon>Actinomycetes</taxon>
        <taxon>Micrococcales</taxon>
        <taxon>Bogoriellaceae</taxon>
        <taxon>Georgenia</taxon>
    </lineage>
</organism>
<keyword evidence="5" id="KW-1185">Reference proteome</keyword>
<keyword evidence="3" id="KW-0812">Transmembrane</keyword>
<dbReference type="Pfam" id="PF03334">
    <property type="entry name" value="PhaG_MnhG_YufB"/>
    <property type="match status" value="1"/>
</dbReference>
<evidence type="ECO:0000313" key="5">
    <source>
        <dbReference type="Proteomes" id="UP000250222"/>
    </source>
</evidence>